<feature type="signal peptide" evidence="1">
    <location>
        <begin position="1"/>
        <end position="27"/>
    </location>
</feature>
<feature type="domain" description="Cytochrome P460" evidence="2">
    <location>
        <begin position="43"/>
        <end position="147"/>
    </location>
</feature>
<dbReference type="Pfam" id="PF16694">
    <property type="entry name" value="Cytochrome_P460"/>
    <property type="match status" value="1"/>
</dbReference>
<keyword evidence="1" id="KW-0732">Signal</keyword>
<reference evidence="3 4" key="1">
    <citation type="submission" date="2020-02" db="EMBL/GenBank/DDBJ databases">
        <authorList>
            <person name="Li G."/>
        </authorList>
    </citation>
    <scope>NUCLEOTIDE SEQUENCE [LARGE SCALE GENOMIC DNA]</scope>
    <source>
        <strain evidence="3 4">DSM 102029</strain>
    </source>
</reference>
<evidence type="ECO:0000256" key="1">
    <source>
        <dbReference type="SAM" id="SignalP"/>
    </source>
</evidence>
<organism evidence="3 4">
    <name type="scientific">Ancylobacter pratisalsi</name>
    <dbReference type="NCBI Taxonomy" id="1745854"/>
    <lineage>
        <taxon>Bacteria</taxon>
        <taxon>Pseudomonadati</taxon>
        <taxon>Pseudomonadota</taxon>
        <taxon>Alphaproteobacteria</taxon>
        <taxon>Hyphomicrobiales</taxon>
        <taxon>Xanthobacteraceae</taxon>
        <taxon>Ancylobacter</taxon>
    </lineage>
</organism>
<evidence type="ECO:0000259" key="2">
    <source>
        <dbReference type="Pfam" id="PF16694"/>
    </source>
</evidence>
<dbReference type="Gene3D" id="3.50.70.20">
    <property type="entry name" value="Cytochrome P460"/>
    <property type="match status" value="1"/>
</dbReference>
<keyword evidence="4" id="KW-1185">Reference proteome</keyword>
<dbReference type="InterPro" id="IPR038142">
    <property type="entry name" value="Cytochrome_P460_sp"/>
</dbReference>
<dbReference type="AlphaFoldDB" id="A0A6P1YP66"/>
<proteinExistence type="predicted"/>
<evidence type="ECO:0000313" key="4">
    <source>
        <dbReference type="Proteomes" id="UP000464751"/>
    </source>
</evidence>
<feature type="chain" id="PRO_5026697590" evidence="1">
    <location>
        <begin position="28"/>
        <end position="160"/>
    </location>
</feature>
<evidence type="ECO:0000313" key="3">
    <source>
        <dbReference type="EMBL" id="QIB34700.1"/>
    </source>
</evidence>
<dbReference type="KEGG" id="apra:G3A50_14015"/>
<dbReference type="EMBL" id="CP048630">
    <property type="protein sequence ID" value="QIB34700.1"/>
    <property type="molecule type" value="Genomic_DNA"/>
</dbReference>
<sequence>MNASRRPIAIAILSVAALLAIGWQVHAEATRVTFPEISKLTHYTTVRRGNVTEHIMTTPAAIEAVKDGQPIPAGTHFVLVDYREGKVYRYFVMEKGEGWGADYDERRRTADWQFQWFWPDQTINTNENTARCQSCHQSQASNDYLFTGNRIPSFDGTPVE</sequence>
<gene>
    <name evidence="3" type="ORF">G3A50_14015</name>
</gene>
<name>A0A6P1YP66_9HYPH</name>
<dbReference type="InterPro" id="IPR032033">
    <property type="entry name" value="Cytochrome_P460"/>
</dbReference>
<dbReference type="RefSeq" id="WP_163075843.1">
    <property type="nucleotide sequence ID" value="NZ_CP048630.1"/>
</dbReference>
<dbReference type="CDD" id="cd20716">
    <property type="entry name" value="cyt_P460_fam"/>
    <property type="match status" value="1"/>
</dbReference>
<protein>
    <submittedName>
        <fullName evidence="3">Cytochrome P460 family protein</fullName>
    </submittedName>
</protein>
<accession>A0A6P1YP66</accession>
<dbReference type="Proteomes" id="UP000464751">
    <property type="component" value="Chromosome"/>
</dbReference>